<keyword evidence="1" id="KW-0812">Transmembrane</keyword>
<reference evidence="3" key="1">
    <citation type="submission" date="2024-02" db="UniProtKB">
        <authorList>
            <consortium name="WormBaseParasite"/>
        </authorList>
    </citation>
    <scope>IDENTIFICATION</scope>
</reference>
<evidence type="ECO:0000313" key="3">
    <source>
        <dbReference type="WBParaSite" id="MBELARI_LOCUS1586"/>
    </source>
</evidence>
<dbReference type="WBParaSite" id="MBELARI_LOCUS1586">
    <property type="protein sequence ID" value="MBELARI_LOCUS1586"/>
    <property type="gene ID" value="MBELARI_LOCUS1586"/>
</dbReference>
<feature type="transmembrane region" description="Helical" evidence="1">
    <location>
        <begin position="148"/>
        <end position="167"/>
    </location>
</feature>
<keyword evidence="1" id="KW-0472">Membrane</keyword>
<dbReference type="Proteomes" id="UP000887575">
    <property type="component" value="Unassembled WGS sequence"/>
</dbReference>
<protein>
    <submittedName>
        <fullName evidence="3">Uncharacterized protein</fullName>
    </submittedName>
</protein>
<sequence length="177" mass="20156">MNEPLETILSPNALVALNSDTKIFNACEEFALNRIHRLVILDPSYGDVSLLNRSLHFAQWLNYQIKDTGIGLGSGAKFLRRSVLKSGSAYARISDFFLTNSEQKKVWLSMFCTSSDIGGAICQVDDPKILSYHVQGWWMQFPHENRPFFAFFLSILLLLNVWTLCPLKRGKLLPFHC</sequence>
<keyword evidence="2" id="KW-1185">Reference proteome</keyword>
<organism evidence="2 3">
    <name type="scientific">Mesorhabditis belari</name>
    <dbReference type="NCBI Taxonomy" id="2138241"/>
    <lineage>
        <taxon>Eukaryota</taxon>
        <taxon>Metazoa</taxon>
        <taxon>Ecdysozoa</taxon>
        <taxon>Nematoda</taxon>
        <taxon>Chromadorea</taxon>
        <taxon>Rhabditida</taxon>
        <taxon>Rhabditina</taxon>
        <taxon>Rhabditomorpha</taxon>
        <taxon>Rhabditoidea</taxon>
        <taxon>Rhabditidae</taxon>
        <taxon>Mesorhabditinae</taxon>
        <taxon>Mesorhabditis</taxon>
    </lineage>
</organism>
<evidence type="ECO:0000313" key="2">
    <source>
        <dbReference type="Proteomes" id="UP000887575"/>
    </source>
</evidence>
<proteinExistence type="predicted"/>
<evidence type="ECO:0000256" key="1">
    <source>
        <dbReference type="SAM" id="Phobius"/>
    </source>
</evidence>
<name>A0AAF3EP59_9BILA</name>
<accession>A0AAF3EP59</accession>
<dbReference type="AlphaFoldDB" id="A0AAF3EP59"/>
<keyword evidence="1" id="KW-1133">Transmembrane helix</keyword>